<gene>
    <name evidence="2" type="ORF">BXU00_03450</name>
</gene>
<reference evidence="2 3" key="1">
    <citation type="journal article" date="2018" name="Syst. Appl. Microbiol.">
        <title>A new symbiotic nanoarchaeote (Candidatus Nanoclepta minutus) and its host (Zestosphaera tikiterensis gen. nov., sp. nov.) from a New Zealand hot spring.</title>
        <authorList>
            <person name="St John E."/>
            <person name="Liu Y."/>
            <person name="Podar M."/>
            <person name="Stott M.B."/>
            <person name="Meneghin J."/>
            <person name="Chen Z."/>
            <person name="Lagutin K."/>
            <person name="Mitchell K."/>
            <person name="Reysenbach A.L."/>
        </authorList>
    </citation>
    <scope>NUCLEOTIDE SEQUENCE [LARGE SCALE GENOMIC DNA]</scope>
    <source>
        <strain evidence="2">NZ3</strain>
    </source>
</reference>
<name>A0A397WLV3_9ARCH</name>
<keyword evidence="1" id="KW-0472">Membrane</keyword>
<organism evidence="2 3">
    <name type="scientific">Candidatus Nanoclepta minutus</name>
    <dbReference type="NCBI Taxonomy" id="1940235"/>
    <lineage>
        <taxon>Archaea</taxon>
        <taxon>Nanobdellota</taxon>
        <taxon>Candidatus Nanoclepta</taxon>
    </lineage>
</organism>
<feature type="transmembrane region" description="Helical" evidence="1">
    <location>
        <begin position="104"/>
        <end position="125"/>
    </location>
</feature>
<dbReference type="Proteomes" id="UP000266622">
    <property type="component" value="Unassembled WGS sequence"/>
</dbReference>
<comment type="caution">
    <text evidence="2">The sequence shown here is derived from an EMBL/GenBank/DDBJ whole genome shotgun (WGS) entry which is preliminary data.</text>
</comment>
<evidence type="ECO:0000313" key="3">
    <source>
        <dbReference type="Proteomes" id="UP000266622"/>
    </source>
</evidence>
<accession>A0A397WLV3</accession>
<keyword evidence="1" id="KW-1133">Transmembrane helix</keyword>
<dbReference type="AlphaFoldDB" id="A0A397WLV3"/>
<proteinExistence type="predicted"/>
<dbReference type="EMBL" id="MWMI01000009">
    <property type="protein sequence ID" value="RIB35065.1"/>
    <property type="molecule type" value="Genomic_DNA"/>
</dbReference>
<sequence length="257" mass="30243">MIKKDIIFLCISMLFLVIFNLLFISMKIDFEYLKITVITLILTMILFSLSIYLSEKIKNKLLLILNILIQILFSIRYYYLSIFLIPLILLIFRDGSRSIDLSKNILFLIFFFLPAIHPEFSSLLIDKSFSLFNLSVDKIAEGIIKEQVSVEVRYAKNLILQGYDFAVQNLPISNYSMAIELRGRLSDYIDNMKENLSEIYMENYKEVIKNEITESINRYKIFISMAISLAIFTTVYLYLLFIKAYYLAFKNLLDKYL</sequence>
<protein>
    <submittedName>
        <fullName evidence="2">Uncharacterized protein</fullName>
    </submittedName>
</protein>
<feature type="transmembrane region" description="Helical" evidence="1">
    <location>
        <begin position="221"/>
        <end position="248"/>
    </location>
</feature>
<evidence type="ECO:0000313" key="2">
    <source>
        <dbReference type="EMBL" id="RIB35065.1"/>
    </source>
</evidence>
<feature type="transmembrane region" description="Helical" evidence="1">
    <location>
        <begin position="32"/>
        <end position="54"/>
    </location>
</feature>
<keyword evidence="1" id="KW-0812">Transmembrane</keyword>
<feature type="transmembrane region" description="Helical" evidence="1">
    <location>
        <begin position="7"/>
        <end position="26"/>
    </location>
</feature>
<feature type="transmembrane region" description="Helical" evidence="1">
    <location>
        <begin position="61"/>
        <end position="92"/>
    </location>
</feature>
<evidence type="ECO:0000256" key="1">
    <source>
        <dbReference type="SAM" id="Phobius"/>
    </source>
</evidence>